<keyword evidence="1" id="KW-0812">Transmembrane</keyword>
<reference evidence="3" key="1">
    <citation type="submission" date="2017-05" db="EMBL/GenBank/DDBJ databases">
        <authorList>
            <person name="Sharma S."/>
            <person name="Sidhu C."/>
            <person name="Pinnaka A.K."/>
        </authorList>
    </citation>
    <scope>NUCLEOTIDE SEQUENCE [LARGE SCALE GENOMIC DNA]</scope>
    <source>
        <strain evidence="3">AK93</strain>
    </source>
</reference>
<evidence type="ECO:0000256" key="1">
    <source>
        <dbReference type="SAM" id="Phobius"/>
    </source>
</evidence>
<organism evidence="2 3">
    <name type="scientific">Alkalilimnicola ehrlichii</name>
    <dbReference type="NCBI Taxonomy" id="351052"/>
    <lineage>
        <taxon>Bacteria</taxon>
        <taxon>Pseudomonadati</taxon>
        <taxon>Pseudomonadota</taxon>
        <taxon>Gammaproteobacteria</taxon>
        <taxon>Chromatiales</taxon>
        <taxon>Ectothiorhodospiraceae</taxon>
        <taxon>Alkalilimnicola</taxon>
    </lineage>
</organism>
<dbReference type="OrthoDB" id="5765590at2"/>
<dbReference type="RefSeq" id="WP_116302988.1">
    <property type="nucleotide sequence ID" value="NZ_NFZV01000016.1"/>
</dbReference>
<keyword evidence="3" id="KW-1185">Reference proteome</keyword>
<keyword evidence="1" id="KW-0472">Membrane</keyword>
<evidence type="ECO:0000313" key="2">
    <source>
        <dbReference type="EMBL" id="RFA34396.1"/>
    </source>
</evidence>
<sequence length="169" mass="18983">MARITLNRKWITAGSLVSLALTFYIIFGNHTWFQTRAPLEMDLAELNETNTGEAVLERYRALELRCDVQQTALGAQVCGAFIESFNGIPARHVAFYFDAVQDLTAWKLTVPGESYPTLLDHLEERFGPPEPGNPNDSAKVQHINGGVLALEDPALRREESVVIWIRDQE</sequence>
<feature type="transmembrane region" description="Helical" evidence="1">
    <location>
        <begin position="12"/>
        <end position="33"/>
    </location>
</feature>
<comment type="caution">
    <text evidence="2">The sequence shown here is derived from an EMBL/GenBank/DDBJ whole genome shotgun (WGS) entry which is preliminary data.</text>
</comment>
<name>A0A3E0WQY0_9GAMM</name>
<keyword evidence="1" id="KW-1133">Transmembrane helix</keyword>
<accession>A0A3E0WQY0</accession>
<protein>
    <submittedName>
        <fullName evidence="2">Uncharacterized protein</fullName>
    </submittedName>
</protein>
<dbReference type="Proteomes" id="UP000256763">
    <property type="component" value="Unassembled WGS sequence"/>
</dbReference>
<dbReference type="AlphaFoldDB" id="A0A3E0WQY0"/>
<gene>
    <name evidence="2" type="ORF">CAL65_15260</name>
</gene>
<proteinExistence type="predicted"/>
<dbReference type="EMBL" id="NFZW01000016">
    <property type="protein sequence ID" value="RFA34396.1"/>
    <property type="molecule type" value="Genomic_DNA"/>
</dbReference>
<evidence type="ECO:0000313" key="3">
    <source>
        <dbReference type="Proteomes" id="UP000256763"/>
    </source>
</evidence>